<evidence type="ECO:0000313" key="1">
    <source>
        <dbReference type="EMBL" id="KAK6787290.1"/>
    </source>
</evidence>
<reference evidence="1 2" key="1">
    <citation type="submission" date="2024-02" db="EMBL/GenBank/DDBJ databases">
        <title>de novo genome assembly of Solanum bulbocastanum strain 11H21.</title>
        <authorList>
            <person name="Hosaka A.J."/>
        </authorList>
    </citation>
    <scope>NUCLEOTIDE SEQUENCE [LARGE SCALE GENOMIC DNA]</scope>
    <source>
        <tissue evidence="1">Young leaves</tissue>
    </source>
</reference>
<protein>
    <submittedName>
        <fullName evidence="1">Uncharacterized protein</fullName>
    </submittedName>
</protein>
<sequence length="71" mass="8577">MGKDSSEAFHFTIWKKKRMKVNMNFRYGKQRKLRYIFNAEAEFFKIWQTPQEPCIHIIQVYLAIAKSLHAL</sequence>
<dbReference type="AlphaFoldDB" id="A0AAN8THP5"/>
<proteinExistence type="predicted"/>
<name>A0AAN8THP5_SOLBU</name>
<accession>A0AAN8THP5</accession>
<dbReference type="EMBL" id="JBANQN010000006">
    <property type="protein sequence ID" value="KAK6787290.1"/>
    <property type="molecule type" value="Genomic_DNA"/>
</dbReference>
<organism evidence="1 2">
    <name type="scientific">Solanum bulbocastanum</name>
    <name type="common">Wild potato</name>
    <dbReference type="NCBI Taxonomy" id="147425"/>
    <lineage>
        <taxon>Eukaryota</taxon>
        <taxon>Viridiplantae</taxon>
        <taxon>Streptophyta</taxon>
        <taxon>Embryophyta</taxon>
        <taxon>Tracheophyta</taxon>
        <taxon>Spermatophyta</taxon>
        <taxon>Magnoliopsida</taxon>
        <taxon>eudicotyledons</taxon>
        <taxon>Gunneridae</taxon>
        <taxon>Pentapetalae</taxon>
        <taxon>asterids</taxon>
        <taxon>lamiids</taxon>
        <taxon>Solanales</taxon>
        <taxon>Solanaceae</taxon>
        <taxon>Solanoideae</taxon>
        <taxon>Solaneae</taxon>
        <taxon>Solanum</taxon>
    </lineage>
</organism>
<comment type="caution">
    <text evidence="1">The sequence shown here is derived from an EMBL/GenBank/DDBJ whole genome shotgun (WGS) entry which is preliminary data.</text>
</comment>
<dbReference type="Proteomes" id="UP001371456">
    <property type="component" value="Unassembled WGS sequence"/>
</dbReference>
<evidence type="ECO:0000313" key="2">
    <source>
        <dbReference type="Proteomes" id="UP001371456"/>
    </source>
</evidence>
<gene>
    <name evidence="1" type="ORF">RDI58_015815</name>
</gene>
<keyword evidence="2" id="KW-1185">Reference proteome</keyword>